<dbReference type="Proteomes" id="UP000218615">
    <property type="component" value="Unassembled WGS sequence"/>
</dbReference>
<feature type="transmembrane region" description="Helical" evidence="1">
    <location>
        <begin position="29"/>
        <end position="47"/>
    </location>
</feature>
<name>A0A284VPT2_9EURY</name>
<evidence type="ECO:0000256" key="1">
    <source>
        <dbReference type="SAM" id="Phobius"/>
    </source>
</evidence>
<keyword evidence="1" id="KW-0472">Membrane</keyword>
<dbReference type="RefSeq" id="WP_096205999.1">
    <property type="nucleotide sequence ID" value="NZ_FZMP01000174.1"/>
</dbReference>
<dbReference type="AlphaFoldDB" id="A0A284VPT2"/>
<dbReference type="OrthoDB" id="137706at2157"/>
<gene>
    <name evidence="2" type="ORF">MNV_30024</name>
</gene>
<dbReference type="EMBL" id="FZMP01000174">
    <property type="protein sequence ID" value="SNQ61291.1"/>
    <property type="molecule type" value="Genomic_DNA"/>
</dbReference>
<accession>A0A284VPT2</accession>
<keyword evidence="1" id="KW-1133">Transmembrane helix</keyword>
<keyword evidence="1" id="KW-0812">Transmembrane</keyword>
<reference evidence="3" key="1">
    <citation type="submission" date="2017-06" db="EMBL/GenBank/DDBJ databases">
        <authorList>
            <person name="Cremers G."/>
        </authorList>
    </citation>
    <scope>NUCLEOTIDE SEQUENCE [LARGE SCALE GENOMIC DNA]</scope>
</reference>
<dbReference type="PANTHER" id="PTHR47197">
    <property type="entry name" value="PROTEIN NIRF"/>
    <property type="match status" value="1"/>
</dbReference>
<evidence type="ECO:0008006" key="4">
    <source>
        <dbReference type="Google" id="ProtNLM"/>
    </source>
</evidence>
<evidence type="ECO:0000313" key="3">
    <source>
        <dbReference type="Proteomes" id="UP000218615"/>
    </source>
</evidence>
<organism evidence="2 3">
    <name type="scientific">Candidatus Methanoperedens nitratireducens</name>
    <dbReference type="NCBI Taxonomy" id="1392998"/>
    <lineage>
        <taxon>Archaea</taxon>
        <taxon>Methanobacteriati</taxon>
        <taxon>Methanobacteriota</taxon>
        <taxon>Stenosarchaea group</taxon>
        <taxon>Methanomicrobia</taxon>
        <taxon>Methanosarcinales</taxon>
        <taxon>ANME-2 cluster</taxon>
        <taxon>Candidatus Methanoperedentaceae</taxon>
        <taxon>Candidatus Methanoperedens</taxon>
    </lineage>
</organism>
<sequence>MVTGQRKYKDNKVESKIAVGGKRKQRIKLSIVIPIIALAILSALIFINGRGTSSGEIAVEFTAQLLEGDNSSTQGENTLVARKEALLTFRLKDNKTGQLVYGLSPEIGFYPDENVEISLAKVQLFVLNSERGTIEVLDTFGGYDPRPASVKGMGTMTSKVIRLKGSPNQKVTDMVAGRYGDYLYITLPGENQVAIVNTMTHEVLKYIDAGSMPSRMFLQPRSKFLWVSNEGFGGGVGIIDTVNNTLAKTIETGKGYHQVAFSPEFAYVTNSYYNTVSVIRLSDLAKLEDIKVRETPYGIDYSNASGEVYVTNVLSGTVTVIDASTRSIKKHIPLSMGIELIKFSPDGRRGVVLDKHANTAYIIDAATSSIIKTVKTGEAPGAVGFIEEYALVRNTYSNDVTYISMDNPDVSNNELVGGAPPLNVTLRSLQTTPYGDEVVITSPEDTRIYFMHKMNGEPMVMNSATVEYGSNAVAIVENKLHETSPGTYQQYIILDREGSYDVEFRSGKINATFKIEVLPDRTTGFQTAALFNKTFITGGTSTLQYRITSRKTGLSEENLTDLIFVVIKPGKGAWTKRLPSRHIGNGTYEAKIAFPEEGEYIVTLASGTLSSRGYETAYDYVKVKNATT</sequence>
<dbReference type="InterPro" id="IPR051200">
    <property type="entry name" value="Host-pathogen_enzymatic-act"/>
</dbReference>
<dbReference type="PANTHER" id="PTHR47197:SF3">
    <property type="entry name" value="DIHYDRO-HEME D1 DEHYDROGENASE"/>
    <property type="match status" value="1"/>
</dbReference>
<evidence type="ECO:0000313" key="2">
    <source>
        <dbReference type="EMBL" id="SNQ61291.1"/>
    </source>
</evidence>
<dbReference type="SUPFAM" id="SSF51004">
    <property type="entry name" value="C-terminal (heme d1) domain of cytochrome cd1-nitrite reductase"/>
    <property type="match status" value="1"/>
</dbReference>
<keyword evidence="3" id="KW-1185">Reference proteome</keyword>
<dbReference type="Gene3D" id="2.130.10.10">
    <property type="entry name" value="YVTN repeat-like/Quinoprotein amine dehydrogenase"/>
    <property type="match status" value="1"/>
</dbReference>
<dbReference type="InterPro" id="IPR015943">
    <property type="entry name" value="WD40/YVTN_repeat-like_dom_sf"/>
</dbReference>
<protein>
    <recommendedName>
        <fullName evidence="4">40-residue YVTN family beta-propeller repeat protein</fullName>
    </recommendedName>
</protein>
<proteinExistence type="predicted"/>
<dbReference type="InterPro" id="IPR011048">
    <property type="entry name" value="Haem_d1_sf"/>
</dbReference>